<evidence type="ECO:0000256" key="15">
    <source>
        <dbReference type="ARBA" id="ARBA00044810"/>
    </source>
</evidence>
<dbReference type="Gene3D" id="3.40.50.300">
    <property type="entry name" value="P-loop containing nucleotide triphosphate hydrolases"/>
    <property type="match status" value="2"/>
</dbReference>
<evidence type="ECO:0000256" key="7">
    <source>
        <dbReference type="ARBA" id="ARBA00022840"/>
    </source>
</evidence>
<dbReference type="SMART" id="SM00490">
    <property type="entry name" value="HELICc"/>
    <property type="match status" value="1"/>
</dbReference>
<dbReference type="Proteomes" id="UP001497497">
    <property type="component" value="Unassembled WGS sequence"/>
</dbReference>
<dbReference type="AlphaFoldDB" id="A0AAV2HCK2"/>
<dbReference type="InterPro" id="IPR006935">
    <property type="entry name" value="Helicase/UvrB_N"/>
</dbReference>
<dbReference type="CDD" id="cd18789">
    <property type="entry name" value="SF2_C_XPB"/>
    <property type="match status" value="1"/>
</dbReference>
<dbReference type="FunFam" id="3.40.50.300:FF:000117">
    <property type="entry name" value="Putative DNA repair helicase rad25"/>
    <property type="match status" value="1"/>
</dbReference>
<dbReference type="GO" id="GO:0043138">
    <property type="term" value="F:3'-5' DNA helicase activity"/>
    <property type="evidence" value="ECO:0007669"/>
    <property type="project" value="UniProtKB-EC"/>
</dbReference>
<comment type="caution">
    <text evidence="20">The sequence shown here is derived from an EMBL/GenBank/DDBJ whole genome shotgun (WGS) entry which is preliminary data.</text>
</comment>
<dbReference type="CDD" id="cd18029">
    <property type="entry name" value="DEXHc_XPB"/>
    <property type="match status" value="1"/>
</dbReference>
<dbReference type="GO" id="GO:0005675">
    <property type="term" value="C:transcription factor TFIIH holo complex"/>
    <property type="evidence" value="ECO:0007669"/>
    <property type="project" value="TreeGrafter"/>
</dbReference>
<dbReference type="GO" id="GO:0016787">
    <property type="term" value="F:hydrolase activity"/>
    <property type="evidence" value="ECO:0007669"/>
    <property type="project" value="UniProtKB-KW"/>
</dbReference>
<dbReference type="PANTHER" id="PTHR11274">
    <property type="entry name" value="RAD25/XP-B DNA REPAIR HELICASE"/>
    <property type="match status" value="1"/>
</dbReference>
<feature type="region of interest" description="Disordered" evidence="17">
    <location>
        <begin position="34"/>
        <end position="65"/>
    </location>
</feature>
<evidence type="ECO:0000313" key="20">
    <source>
        <dbReference type="EMBL" id="CAL1530963.1"/>
    </source>
</evidence>
<keyword evidence="7" id="KW-0067">ATP-binding</keyword>
<dbReference type="EC" id="5.6.2.4" evidence="13"/>
<dbReference type="InterPro" id="IPR032830">
    <property type="entry name" value="XPB/Ssl2_N"/>
</dbReference>
<dbReference type="SMART" id="SM00487">
    <property type="entry name" value="DEXDc"/>
    <property type="match status" value="1"/>
</dbReference>
<evidence type="ECO:0000256" key="12">
    <source>
        <dbReference type="ARBA" id="ARBA00034617"/>
    </source>
</evidence>
<dbReference type="PANTHER" id="PTHR11274:SF0">
    <property type="entry name" value="GENERAL TRANSCRIPTION AND DNA REPAIR FACTOR IIH HELICASE SUBUNIT XPB"/>
    <property type="match status" value="1"/>
</dbReference>
<reference evidence="20 21" key="1">
    <citation type="submission" date="2024-04" db="EMBL/GenBank/DDBJ databases">
        <authorList>
            <consortium name="Genoscope - CEA"/>
            <person name="William W."/>
        </authorList>
    </citation>
    <scope>NUCLEOTIDE SEQUENCE [LARGE SCALE GENOMIC DNA]</scope>
</reference>
<evidence type="ECO:0000259" key="19">
    <source>
        <dbReference type="PROSITE" id="PS51194"/>
    </source>
</evidence>
<dbReference type="InterPro" id="IPR027417">
    <property type="entry name" value="P-loop_NTPase"/>
</dbReference>
<gene>
    <name evidence="20" type="ORF">GSLYS_00005088001</name>
</gene>
<dbReference type="GO" id="GO:0006289">
    <property type="term" value="P:nucleotide-excision repair"/>
    <property type="evidence" value="ECO:0007669"/>
    <property type="project" value="InterPro"/>
</dbReference>
<evidence type="ECO:0000256" key="4">
    <source>
        <dbReference type="ARBA" id="ARBA00022763"/>
    </source>
</evidence>
<organism evidence="20 21">
    <name type="scientific">Lymnaea stagnalis</name>
    <name type="common">Great pond snail</name>
    <name type="synonym">Helix stagnalis</name>
    <dbReference type="NCBI Taxonomy" id="6523"/>
    <lineage>
        <taxon>Eukaryota</taxon>
        <taxon>Metazoa</taxon>
        <taxon>Spiralia</taxon>
        <taxon>Lophotrochozoa</taxon>
        <taxon>Mollusca</taxon>
        <taxon>Gastropoda</taxon>
        <taxon>Heterobranchia</taxon>
        <taxon>Euthyneura</taxon>
        <taxon>Panpulmonata</taxon>
        <taxon>Hygrophila</taxon>
        <taxon>Lymnaeoidea</taxon>
        <taxon>Lymnaeidae</taxon>
        <taxon>Lymnaea</taxon>
    </lineage>
</organism>
<dbReference type="Pfam" id="PF13625">
    <property type="entry name" value="Helicase_C_3"/>
    <property type="match status" value="1"/>
</dbReference>
<keyword evidence="4" id="KW-0227">DNA damage</keyword>
<comment type="subcellular location">
    <subcellularLocation>
        <location evidence="1">Nucleus</location>
    </subcellularLocation>
</comment>
<dbReference type="GO" id="GO:0000112">
    <property type="term" value="C:nucleotide-excision repair factor 3 complex"/>
    <property type="evidence" value="ECO:0007669"/>
    <property type="project" value="TreeGrafter"/>
</dbReference>
<evidence type="ECO:0000256" key="13">
    <source>
        <dbReference type="ARBA" id="ARBA00034808"/>
    </source>
</evidence>
<evidence type="ECO:0000256" key="5">
    <source>
        <dbReference type="ARBA" id="ARBA00022801"/>
    </source>
</evidence>
<evidence type="ECO:0000256" key="6">
    <source>
        <dbReference type="ARBA" id="ARBA00022806"/>
    </source>
</evidence>
<dbReference type="InterPro" id="IPR001161">
    <property type="entry name" value="XPB/Ssl2"/>
</dbReference>
<keyword evidence="5" id="KW-0378">Hydrolase</keyword>
<dbReference type="FunFam" id="3.40.50.300:FF:000077">
    <property type="entry name" value="Probable DNA repair helicase RAD25"/>
    <property type="match status" value="1"/>
</dbReference>
<dbReference type="SUPFAM" id="SSF52540">
    <property type="entry name" value="P-loop containing nucleoside triphosphate hydrolases"/>
    <property type="match status" value="2"/>
</dbReference>
<evidence type="ECO:0000256" key="11">
    <source>
        <dbReference type="ARBA" id="ARBA00023242"/>
    </source>
</evidence>
<evidence type="ECO:0000256" key="17">
    <source>
        <dbReference type="SAM" id="MobiDB-lite"/>
    </source>
</evidence>
<dbReference type="InterPro" id="IPR001650">
    <property type="entry name" value="Helicase_C-like"/>
</dbReference>
<keyword evidence="11" id="KW-0539">Nucleus</keyword>
<feature type="domain" description="Helicase C-terminal" evidence="19">
    <location>
        <begin position="577"/>
        <end position="732"/>
    </location>
</feature>
<evidence type="ECO:0000256" key="3">
    <source>
        <dbReference type="ARBA" id="ARBA00022741"/>
    </source>
</evidence>
<keyword evidence="9" id="KW-0234">DNA repair</keyword>
<comment type="similarity">
    <text evidence="2">Belongs to the helicase family. RAD25/XPB subfamily.</text>
</comment>
<dbReference type="PROSITE" id="PS51192">
    <property type="entry name" value="HELICASE_ATP_BIND_1"/>
    <property type="match status" value="1"/>
</dbReference>
<dbReference type="PRINTS" id="PR00851">
    <property type="entry name" value="XRODRMPGMNTB"/>
</dbReference>
<feature type="compositionally biased region" description="Basic and acidic residues" evidence="17">
    <location>
        <begin position="34"/>
        <end position="44"/>
    </location>
</feature>
<dbReference type="GO" id="GO:0097550">
    <property type="term" value="C:transcription preinitiation complex"/>
    <property type="evidence" value="ECO:0007669"/>
    <property type="project" value="TreeGrafter"/>
</dbReference>
<dbReference type="InterPro" id="IPR014001">
    <property type="entry name" value="Helicase_ATP-bd"/>
</dbReference>
<feature type="compositionally biased region" description="Acidic residues" evidence="17">
    <location>
        <begin position="45"/>
        <end position="56"/>
    </location>
</feature>
<keyword evidence="8" id="KW-0238">DNA-binding</keyword>
<comment type="catalytic activity">
    <reaction evidence="16">
        <text>ATP + H2O = ADP + phosphate + H(+)</text>
        <dbReference type="Rhea" id="RHEA:13065"/>
        <dbReference type="ChEBI" id="CHEBI:15377"/>
        <dbReference type="ChEBI" id="CHEBI:15378"/>
        <dbReference type="ChEBI" id="CHEBI:30616"/>
        <dbReference type="ChEBI" id="CHEBI:43474"/>
        <dbReference type="ChEBI" id="CHEBI:456216"/>
        <dbReference type="EC" id="5.6.2.4"/>
    </reaction>
</comment>
<keyword evidence="6" id="KW-0347">Helicase</keyword>
<evidence type="ECO:0000256" key="9">
    <source>
        <dbReference type="ARBA" id="ARBA00023204"/>
    </source>
</evidence>
<dbReference type="NCBIfam" id="TIGR00603">
    <property type="entry name" value="rad25"/>
    <property type="match status" value="1"/>
</dbReference>
<protein>
    <recommendedName>
        <fullName evidence="14">General transcription and DNA repair factor IIH helicase/translocase subunit XPB</fullName>
        <ecNumber evidence="13">5.6.2.4</ecNumber>
    </recommendedName>
    <alternativeName>
        <fullName evidence="15">DNA 3'-5' helicase/translocase XPB</fullName>
    </alternativeName>
</protein>
<evidence type="ECO:0000313" key="21">
    <source>
        <dbReference type="Proteomes" id="UP001497497"/>
    </source>
</evidence>
<keyword evidence="21" id="KW-1185">Reference proteome</keyword>
<dbReference type="Pfam" id="PF16203">
    <property type="entry name" value="ERCC3_RAD25_C"/>
    <property type="match status" value="1"/>
</dbReference>
<evidence type="ECO:0000256" key="2">
    <source>
        <dbReference type="ARBA" id="ARBA00006637"/>
    </source>
</evidence>
<evidence type="ECO:0000256" key="16">
    <source>
        <dbReference type="ARBA" id="ARBA00048988"/>
    </source>
</evidence>
<dbReference type="EMBL" id="CAXITT010000078">
    <property type="protein sequence ID" value="CAL1530963.1"/>
    <property type="molecule type" value="Genomic_DNA"/>
</dbReference>
<accession>A0AAV2HCK2</accession>
<dbReference type="Pfam" id="PF04851">
    <property type="entry name" value="ResIII"/>
    <property type="match status" value="1"/>
</dbReference>
<evidence type="ECO:0000256" key="14">
    <source>
        <dbReference type="ARBA" id="ARBA00044799"/>
    </source>
</evidence>
<comment type="catalytic activity">
    <reaction evidence="12">
        <text>Couples ATP hydrolysis with the unwinding of duplex DNA by translocating in the 3'-5' direction.</text>
        <dbReference type="EC" id="5.6.2.4"/>
    </reaction>
</comment>
<feature type="domain" description="Helicase ATP-binding" evidence="18">
    <location>
        <begin position="362"/>
        <end position="523"/>
    </location>
</feature>
<dbReference type="GO" id="GO:0003677">
    <property type="term" value="F:DNA binding"/>
    <property type="evidence" value="ECO:0007669"/>
    <property type="project" value="UniProtKB-KW"/>
</dbReference>
<proteinExistence type="inferred from homology"/>
<dbReference type="GO" id="GO:0006367">
    <property type="term" value="P:transcription initiation at RNA polymerase II promoter"/>
    <property type="evidence" value="ECO:0007669"/>
    <property type="project" value="InterPro"/>
</dbReference>
<feature type="region of interest" description="Disordered" evidence="17">
    <location>
        <begin position="251"/>
        <end position="274"/>
    </location>
</feature>
<evidence type="ECO:0000256" key="1">
    <source>
        <dbReference type="ARBA" id="ARBA00004123"/>
    </source>
</evidence>
<evidence type="ECO:0000256" key="8">
    <source>
        <dbReference type="ARBA" id="ARBA00023125"/>
    </source>
</evidence>
<feature type="region of interest" description="Disordered" evidence="17">
    <location>
        <begin position="1"/>
        <end position="21"/>
    </location>
</feature>
<dbReference type="GO" id="GO:0005524">
    <property type="term" value="F:ATP binding"/>
    <property type="evidence" value="ECO:0007669"/>
    <property type="project" value="UniProtKB-KW"/>
</dbReference>
<evidence type="ECO:0000256" key="10">
    <source>
        <dbReference type="ARBA" id="ARBA00023235"/>
    </source>
</evidence>
<name>A0AAV2HCK2_LYMST</name>
<keyword evidence="10" id="KW-0413">Isomerase</keyword>
<dbReference type="InterPro" id="IPR050615">
    <property type="entry name" value="ATP-dep_DNA_Helicase"/>
</dbReference>
<sequence length="817" mass="93178">MQRGGVDGYKVQTPTPNNEEFYFHYTSGSQVVEERKSKKAKYEAEINDDDDEEDEQIDKGAVPASASRECVEVAPQDEFGAQDYRQSLELKQDHKSRPIWIAPNGHVFLESFSPVYRHAHDFLIAISEPVCRPIHVHEYKLTAYSLYAAVSVGLQTNDIIEYLRRLCKTTLPSGIVEFIKLCTLSYGKVKLVLKHNRYFVESQYPDVLQKLLKDHIIQLTRKRELEDGEASDELIAGQLYGKSALQLNKPVSKPGDLQAGTSAGVNGATGEANEDVPDDIFELYDKMDKEDDDEDEAQLKTVSFEVNPEEIETLQKRLCIELEHPLLAEYDFRNDTLNPDVNIDLKPSTVLRPYQEKSLRKMFGNGRARSGVIVLPCGAGKTLVGVTAACTVRKRCICLATSGVAVEQWRSQFKMWSTVDDSLICRFTSDAKDKPMGCAICISTYSMLAHSTKRSYEAENVMKWLKTQEWGLMVLDEVQTIPAKMFRRVLTTVNAHCKLGLTATLVREDDKIADLNFLIGPKLYEANWMELQNLGYIARVQCAEVWCPMTPEFYREYLSMKSQRKLLLSTMNPNKFRACQFLIRYHERRNDKIIVFSDNVFALKHYAVKLNKPYLYGPTSQGERLQILQNFQHNPKVNTIFVSKVADTSFDLPEANVLIQISAHGGSRRQEAQRLGRILRAKKGSAAEEYNAYFYSLVSQDTNEMAFSLKRQRFLVNQGYSYKVITKLEGMDQEDLFYRSKEEQVQLLQKVLAATDEDAEEERMLGEFPGKFSINRKVGSMNSLSGADDAIYMEYSGRGRSRKAEHVHPLFRKFKKP</sequence>
<evidence type="ECO:0000259" key="18">
    <source>
        <dbReference type="PROSITE" id="PS51192"/>
    </source>
</evidence>
<dbReference type="InterPro" id="IPR032438">
    <property type="entry name" value="ERCC3_RAD25_C"/>
</dbReference>
<keyword evidence="3" id="KW-0547">Nucleotide-binding</keyword>
<dbReference type="PROSITE" id="PS51194">
    <property type="entry name" value="HELICASE_CTER"/>
    <property type="match status" value="1"/>
</dbReference>